<comment type="caution">
    <text evidence="2">The sequence shown here is derived from an EMBL/GenBank/DDBJ whole genome shotgun (WGS) entry which is preliminary data.</text>
</comment>
<evidence type="ECO:0008006" key="4">
    <source>
        <dbReference type="Google" id="ProtNLM"/>
    </source>
</evidence>
<feature type="signal peptide" evidence="1">
    <location>
        <begin position="1"/>
        <end position="20"/>
    </location>
</feature>
<evidence type="ECO:0000313" key="2">
    <source>
        <dbReference type="EMBL" id="OQX10520.1"/>
    </source>
</evidence>
<name>A0A1Y1QP70_9GAMM</name>
<reference evidence="2 3" key="1">
    <citation type="submission" date="2017-01" db="EMBL/GenBank/DDBJ databases">
        <title>Novel large sulfur bacteria in the metagenomes of groundwater-fed chemosynthetic microbial mats in the Lake Huron basin.</title>
        <authorList>
            <person name="Sharrar A.M."/>
            <person name="Flood B.E."/>
            <person name="Bailey J.V."/>
            <person name="Jones D.S."/>
            <person name="Biddanda B."/>
            <person name="Ruberg S.A."/>
            <person name="Marcus D.N."/>
            <person name="Dick G.J."/>
        </authorList>
    </citation>
    <scope>NUCLEOTIDE SEQUENCE [LARGE SCALE GENOMIC DNA]</scope>
    <source>
        <strain evidence="2">A8</strain>
    </source>
</reference>
<organism evidence="2 3">
    <name type="scientific">Thiothrix lacustris</name>
    <dbReference type="NCBI Taxonomy" id="525917"/>
    <lineage>
        <taxon>Bacteria</taxon>
        <taxon>Pseudomonadati</taxon>
        <taxon>Pseudomonadota</taxon>
        <taxon>Gammaproteobacteria</taxon>
        <taxon>Thiotrichales</taxon>
        <taxon>Thiotrichaceae</taxon>
        <taxon>Thiothrix</taxon>
    </lineage>
</organism>
<dbReference type="InterPro" id="IPR012334">
    <property type="entry name" value="Pectin_lyas_fold"/>
</dbReference>
<dbReference type="InterPro" id="IPR011050">
    <property type="entry name" value="Pectin_lyase_fold/virulence"/>
</dbReference>
<dbReference type="Proteomes" id="UP000192491">
    <property type="component" value="Unassembled WGS sequence"/>
</dbReference>
<dbReference type="EMBL" id="MTEJ01000111">
    <property type="protein sequence ID" value="OQX10520.1"/>
    <property type="molecule type" value="Genomic_DNA"/>
</dbReference>
<evidence type="ECO:0000313" key="3">
    <source>
        <dbReference type="Proteomes" id="UP000192491"/>
    </source>
</evidence>
<accession>A0A1Y1QP70</accession>
<feature type="chain" id="PRO_5010990534" description="Right handed beta helix domain-containing protein" evidence="1">
    <location>
        <begin position="21"/>
        <end position="390"/>
    </location>
</feature>
<proteinExistence type="predicted"/>
<dbReference type="AlphaFoldDB" id="A0A1Y1QP70"/>
<keyword evidence="1" id="KW-0732">Signal</keyword>
<sequence>MRNAVLASAVLLVSCGGGKAAAPVQETVPPTIEAALPVYAKSTDITQNLQARIDASNGGIVTIPVGRWELSAPITIRTNNVRIVGEGDFNAGTWLDVRHNGDAFVFDGCQHCGLSQVWIVGYSNSLGFGAVLRNTFRADVSNVRMDGIGNGLHIFGSTESSVRELTMNTLIGKFGILYDGDSQHRSYRATLDNIRGGNSTADIVWVQQDSYAYSLVIDKAALLTGSCGFRQTDSIKDGTSYPMWTFATDLEVDHNRDVGVDLEAGEGFQASVSWFGSTLSGDAVHIGSAYRGDVSISTTRIMGASKNGVYHAGDALDVVLTGNLIGDNGVNGVMLDGEATRVSLTGNRIGDLIGVDGNLQQYGIYRSSLQGEVINSGNLLSGNSIAPTNW</sequence>
<evidence type="ECO:0000256" key="1">
    <source>
        <dbReference type="SAM" id="SignalP"/>
    </source>
</evidence>
<dbReference type="PROSITE" id="PS51257">
    <property type="entry name" value="PROKAR_LIPOPROTEIN"/>
    <property type="match status" value="1"/>
</dbReference>
<dbReference type="Gene3D" id="2.160.20.10">
    <property type="entry name" value="Single-stranded right-handed beta-helix, Pectin lyase-like"/>
    <property type="match status" value="2"/>
</dbReference>
<dbReference type="SUPFAM" id="SSF51126">
    <property type="entry name" value="Pectin lyase-like"/>
    <property type="match status" value="1"/>
</dbReference>
<gene>
    <name evidence="2" type="ORF">BWK73_20250</name>
</gene>
<protein>
    <recommendedName>
        <fullName evidence="4">Right handed beta helix domain-containing protein</fullName>
    </recommendedName>
</protein>